<dbReference type="FunFam" id="3.30.160.60:FF:000243">
    <property type="entry name" value="Probable transcription factor steA"/>
    <property type="match status" value="1"/>
</dbReference>
<feature type="region of interest" description="Disordered" evidence="13">
    <location>
        <begin position="1"/>
        <end position="68"/>
    </location>
</feature>
<comment type="caution">
    <text evidence="15">The sequence shown here is derived from an EMBL/GenBank/DDBJ whole genome shotgun (WGS) entry which is preliminary data.</text>
</comment>
<feature type="compositionally biased region" description="Polar residues" evidence="13">
    <location>
        <begin position="428"/>
        <end position="439"/>
    </location>
</feature>
<dbReference type="Proteomes" id="UP000034947">
    <property type="component" value="Unassembled WGS sequence"/>
</dbReference>
<evidence type="ECO:0000313" key="16">
    <source>
        <dbReference type="Proteomes" id="UP000034947"/>
    </source>
</evidence>
<protein>
    <submittedName>
        <fullName evidence="15">Putative C2H2 transcription factor (Seb1)</fullName>
    </submittedName>
</protein>
<feature type="compositionally biased region" description="Low complexity" evidence="13">
    <location>
        <begin position="53"/>
        <end position="68"/>
    </location>
</feature>
<evidence type="ECO:0000256" key="1">
    <source>
        <dbReference type="ARBA" id="ARBA00004123"/>
    </source>
</evidence>
<evidence type="ECO:0000256" key="7">
    <source>
        <dbReference type="ARBA" id="ARBA00022833"/>
    </source>
</evidence>
<organism evidence="15 16">
    <name type="scientific">Aspergillus ochraceoroseus</name>
    <dbReference type="NCBI Taxonomy" id="138278"/>
    <lineage>
        <taxon>Eukaryota</taxon>
        <taxon>Fungi</taxon>
        <taxon>Dikarya</taxon>
        <taxon>Ascomycota</taxon>
        <taxon>Pezizomycotina</taxon>
        <taxon>Eurotiomycetes</taxon>
        <taxon>Eurotiomycetidae</taxon>
        <taxon>Eurotiales</taxon>
        <taxon>Aspergillaceae</taxon>
        <taxon>Aspergillus</taxon>
        <taxon>Aspergillus subgen. Nidulantes</taxon>
    </lineage>
</organism>
<evidence type="ECO:0000256" key="4">
    <source>
        <dbReference type="ARBA" id="ARBA00022723"/>
    </source>
</evidence>
<evidence type="ECO:0000256" key="2">
    <source>
        <dbReference type="ARBA" id="ARBA00004496"/>
    </source>
</evidence>
<dbReference type="PANTHER" id="PTHR24394:SF48">
    <property type="entry name" value="ZINC FINGER PROTEIN 771"/>
    <property type="match status" value="1"/>
</dbReference>
<dbReference type="GO" id="GO:0000981">
    <property type="term" value="F:DNA-binding transcription factor activity, RNA polymerase II-specific"/>
    <property type="evidence" value="ECO:0007669"/>
    <property type="project" value="TreeGrafter"/>
</dbReference>
<gene>
    <name evidence="15" type="ORF">AOCH_007448</name>
</gene>
<feature type="domain" description="C2H2-type" evidence="14">
    <location>
        <begin position="523"/>
        <end position="550"/>
    </location>
</feature>
<evidence type="ECO:0000256" key="10">
    <source>
        <dbReference type="ARBA" id="ARBA00023163"/>
    </source>
</evidence>
<evidence type="ECO:0000259" key="14">
    <source>
        <dbReference type="PROSITE" id="PS50157"/>
    </source>
</evidence>
<dbReference type="AlphaFoldDB" id="A0A0F8UP88"/>
<accession>A0A0F8UP88</accession>
<feature type="compositionally biased region" description="Low complexity" evidence="13">
    <location>
        <begin position="453"/>
        <end position="472"/>
    </location>
</feature>
<dbReference type="EMBL" id="JYKN01001235">
    <property type="protein sequence ID" value="KKK21318.1"/>
    <property type="molecule type" value="Genomic_DNA"/>
</dbReference>
<feature type="region of interest" description="Disordered" evidence="13">
    <location>
        <begin position="408"/>
        <end position="488"/>
    </location>
</feature>
<name>A0A0F8UP88_9EURO</name>
<evidence type="ECO:0000256" key="3">
    <source>
        <dbReference type="ARBA" id="ARBA00022490"/>
    </source>
</evidence>
<dbReference type="GO" id="GO:0003677">
    <property type="term" value="F:DNA binding"/>
    <property type="evidence" value="ECO:0007669"/>
    <property type="project" value="UniProtKB-KW"/>
</dbReference>
<evidence type="ECO:0000256" key="5">
    <source>
        <dbReference type="ARBA" id="ARBA00022737"/>
    </source>
</evidence>
<dbReference type="Pfam" id="PF00096">
    <property type="entry name" value="zf-C2H2"/>
    <property type="match status" value="2"/>
</dbReference>
<sequence length="618" mass="67527">MDPIYAMAPAPGQPQFAYYPTADAQSRPQPFTSHPSEMQPYYGQVSPFPHAAQQQQQQQQPQPHCVPEQQPIYSAPVMNMHQMATTNAFRGAMNMTPIASPQPTSFKPTIVVQQGSPALIPLDTRFVSNDYYAFPSTPPLSTAGSSVSSPPSSSGALHTPINDSFFTFEKVEGVKEGCEGDVHAEILANVDWHRSASPPMTPVFIHPPSLTASHSSELLSTHSSCPSLSPSPSPVSSLFAHSQQGFPLEQASSDFCDPRQLTVESSVHHQPAELPPLPSLSCEDVEPKVVLGSEAVTLPVHENPTPSFTASTEDPLSTLPSFDSFSDLDSDDEFVNPLVDFHPSGSTFYLGGKRQRVGTYSLDEDEFLSEHGLEDSEDLELTQSTLPTFNPIVGDGIKIVQDKTMPVKKRKNFRKSLKRSDVSESESESPASNRKTQMSFDRANDSASDDQQSDGQVRQGSEVNASSSEANSTPVSVNRRGRKQSLTDDPSKTFVCTLCSRRFRRQEHLKRHYRSLHTQDKPFECNECGKKFSRSDNLAQHARTHAGTSIVMGVLDPNTPQSSFDERDPGALGTVLYEAANAAATKSTTSESSDDGISETSPVDRRPAKKRKRDENNA</sequence>
<dbReference type="InterPro" id="IPR036236">
    <property type="entry name" value="Znf_C2H2_sf"/>
</dbReference>
<evidence type="ECO:0000256" key="6">
    <source>
        <dbReference type="ARBA" id="ARBA00022771"/>
    </source>
</evidence>
<dbReference type="GO" id="GO:0008270">
    <property type="term" value="F:zinc ion binding"/>
    <property type="evidence" value="ECO:0007669"/>
    <property type="project" value="UniProtKB-KW"/>
</dbReference>
<dbReference type="Gene3D" id="3.30.160.60">
    <property type="entry name" value="Classic Zinc Finger"/>
    <property type="match status" value="2"/>
</dbReference>
<dbReference type="GO" id="GO:0005634">
    <property type="term" value="C:nucleus"/>
    <property type="evidence" value="ECO:0007669"/>
    <property type="project" value="UniProtKB-SubCell"/>
</dbReference>
<dbReference type="PROSITE" id="PS50157">
    <property type="entry name" value="ZINC_FINGER_C2H2_2"/>
    <property type="match status" value="2"/>
</dbReference>
<dbReference type="VEuPathDB" id="FungiDB:P175DRAFT_021290"/>
<dbReference type="OrthoDB" id="654211at2759"/>
<dbReference type="PROSITE" id="PS00028">
    <property type="entry name" value="ZINC_FINGER_C2H2_1"/>
    <property type="match status" value="2"/>
</dbReference>
<keyword evidence="9" id="KW-0843">Virulence</keyword>
<feature type="compositionally biased region" description="Polar residues" evidence="13">
    <location>
        <begin position="23"/>
        <end position="36"/>
    </location>
</feature>
<reference evidence="15 16" key="1">
    <citation type="submission" date="2015-02" db="EMBL/GenBank/DDBJ databases">
        <title>Draft Genome Sequences of Two Closely-Related Aflatoxigenic Aspergillus Species Obtained from the Cote d'Ivoire.</title>
        <authorList>
            <person name="Moore G.G."/>
            <person name="Beltz S.B."/>
            <person name="Mack B.M."/>
        </authorList>
    </citation>
    <scope>NUCLEOTIDE SEQUENCE [LARGE SCALE GENOMIC DNA]</scope>
    <source>
        <strain evidence="15 16">SRRC1432</strain>
    </source>
</reference>
<keyword evidence="10" id="KW-0804">Transcription</keyword>
<keyword evidence="5" id="KW-0677">Repeat</keyword>
<keyword evidence="6 12" id="KW-0863">Zinc-finger</keyword>
<evidence type="ECO:0000256" key="13">
    <source>
        <dbReference type="SAM" id="MobiDB-lite"/>
    </source>
</evidence>
<keyword evidence="7" id="KW-0862">Zinc</keyword>
<dbReference type="FunFam" id="3.30.160.60:FF:000141">
    <property type="entry name" value="C2H2 zinc finger protein"/>
    <property type="match status" value="1"/>
</dbReference>
<dbReference type="PANTHER" id="PTHR24394">
    <property type="entry name" value="ZINC FINGER PROTEIN"/>
    <property type="match status" value="1"/>
</dbReference>
<dbReference type="InterPro" id="IPR013087">
    <property type="entry name" value="Znf_C2H2_type"/>
</dbReference>
<evidence type="ECO:0000256" key="12">
    <source>
        <dbReference type="PROSITE-ProRule" id="PRU00042"/>
    </source>
</evidence>
<feature type="region of interest" description="Disordered" evidence="13">
    <location>
        <begin position="582"/>
        <end position="618"/>
    </location>
</feature>
<keyword evidence="8" id="KW-0805">Transcription regulation</keyword>
<keyword evidence="16" id="KW-1185">Reference proteome</keyword>
<feature type="compositionally biased region" description="Basic residues" evidence="13">
    <location>
        <begin position="408"/>
        <end position="417"/>
    </location>
</feature>
<evidence type="ECO:0000256" key="11">
    <source>
        <dbReference type="ARBA" id="ARBA00023242"/>
    </source>
</evidence>
<dbReference type="SUPFAM" id="SSF57667">
    <property type="entry name" value="beta-beta-alpha zinc fingers"/>
    <property type="match status" value="1"/>
</dbReference>
<keyword evidence="11" id="KW-0539">Nucleus</keyword>
<feature type="compositionally biased region" description="Low complexity" evidence="13">
    <location>
        <begin position="582"/>
        <end position="591"/>
    </location>
</feature>
<keyword evidence="3" id="KW-0963">Cytoplasm</keyword>
<evidence type="ECO:0000313" key="15">
    <source>
        <dbReference type="EMBL" id="KKK21318.1"/>
    </source>
</evidence>
<proteinExistence type="predicted"/>
<comment type="subcellular location">
    <subcellularLocation>
        <location evidence="2">Cytoplasm</location>
    </subcellularLocation>
    <subcellularLocation>
        <location evidence="1">Nucleus</location>
    </subcellularLocation>
</comment>
<dbReference type="GO" id="GO:0005737">
    <property type="term" value="C:cytoplasm"/>
    <property type="evidence" value="ECO:0007669"/>
    <property type="project" value="UniProtKB-SubCell"/>
</dbReference>
<evidence type="ECO:0000256" key="9">
    <source>
        <dbReference type="ARBA" id="ARBA00023026"/>
    </source>
</evidence>
<evidence type="ECO:0000256" key="8">
    <source>
        <dbReference type="ARBA" id="ARBA00023015"/>
    </source>
</evidence>
<dbReference type="SMART" id="SM00355">
    <property type="entry name" value="ZnF_C2H2"/>
    <property type="match status" value="2"/>
</dbReference>
<feature type="domain" description="C2H2-type" evidence="14">
    <location>
        <begin position="494"/>
        <end position="522"/>
    </location>
</feature>
<keyword evidence="4" id="KW-0479">Metal-binding</keyword>